<keyword evidence="4" id="KW-1185">Reference proteome</keyword>
<evidence type="ECO:0000256" key="2">
    <source>
        <dbReference type="SAM" id="Phobius"/>
    </source>
</evidence>
<gene>
    <name evidence="3" type="ORF">H072_10318</name>
</gene>
<dbReference type="AlphaFoldDB" id="S8A0Q6"/>
<sequence>MADRRNTVSGTSTITITNYGGATEDKSSLQSRAALASRQILPNSFLTETSLTTLITESTSFVIENVQTTRPDNLSTGTTSAKTTSSLPELSTPPLATYTPEPTTKPPDNGSHPSRPSTGFLKWGIWVVAGVIVPMLLVVGVTLYCLRRRRRRTLKPIPNPPMAYAQGEGSTPLSNVSESTGFKFSADTVSSVRERND</sequence>
<evidence type="ECO:0000256" key="1">
    <source>
        <dbReference type="SAM" id="MobiDB-lite"/>
    </source>
</evidence>
<evidence type="ECO:0000313" key="3">
    <source>
        <dbReference type="EMBL" id="EPS36264.1"/>
    </source>
</evidence>
<feature type="region of interest" description="Disordered" evidence="1">
    <location>
        <begin position="157"/>
        <end position="197"/>
    </location>
</feature>
<proteinExistence type="predicted"/>
<dbReference type="EMBL" id="AQGS01000958">
    <property type="protein sequence ID" value="EPS36264.1"/>
    <property type="molecule type" value="Genomic_DNA"/>
</dbReference>
<keyword evidence="2" id="KW-0472">Membrane</keyword>
<feature type="compositionally biased region" description="Low complexity" evidence="1">
    <location>
        <begin position="75"/>
        <end position="86"/>
    </location>
</feature>
<comment type="caution">
    <text evidence="3">The sequence shown here is derived from an EMBL/GenBank/DDBJ whole genome shotgun (WGS) entry which is preliminary data.</text>
</comment>
<name>S8A0Q6_DACHA</name>
<dbReference type="Proteomes" id="UP000015100">
    <property type="component" value="Unassembled WGS sequence"/>
</dbReference>
<dbReference type="HOGENOM" id="CLU_1384115_0_0_1"/>
<feature type="transmembrane region" description="Helical" evidence="2">
    <location>
        <begin position="123"/>
        <end position="146"/>
    </location>
</feature>
<feature type="region of interest" description="Disordered" evidence="1">
    <location>
        <begin position="70"/>
        <end position="115"/>
    </location>
</feature>
<protein>
    <recommendedName>
        <fullName evidence="5">Mid2 domain-containing protein</fullName>
    </recommendedName>
</protein>
<evidence type="ECO:0000313" key="4">
    <source>
        <dbReference type="Proteomes" id="UP000015100"/>
    </source>
</evidence>
<reference evidence="4" key="2">
    <citation type="submission" date="2013-04" db="EMBL/GenBank/DDBJ databases">
        <title>Genomic mechanisms accounting for the adaptation to parasitism in nematode-trapping fungi.</title>
        <authorList>
            <person name="Ahren D.G."/>
        </authorList>
    </citation>
    <scope>NUCLEOTIDE SEQUENCE [LARGE SCALE GENOMIC DNA]</scope>
    <source>
        <strain evidence="4">CBS 200.50</strain>
    </source>
</reference>
<keyword evidence="2" id="KW-0812">Transmembrane</keyword>
<accession>S8A0Q6</accession>
<organism evidence="3 4">
    <name type="scientific">Dactylellina haptotyla (strain CBS 200.50)</name>
    <name type="common">Nematode-trapping fungus</name>
    <name type="synonym">Monacrosporium haptotylum</name>
    <dbReference type="NCBI Taxonomy" id="1284197"/>
    <lineage>
        <taxon>Eukaryota</taxon>
        <taxon>Fungi</taxon>
        <taxon>Dikarya</taxon>
        <taxon>Ascomycota</taxon>
        <taxon>Pezizomycotina</taxon>
        <taxon>Orbiliomycetes</taxon>
        <taxon>Orbiliales</taxon>
        <taxon>Orbiliaceae</taxon>
        <taxon>Dactylellina</taxon>
    </lineage>
</organism>
<keyword evidence="2" id="KW-1133">Transmembrane helix</keyword>
<evidence type="ECO:0008006" key="5">
    <source>
        <dbReference type="Google" id="ProtNLM"/>
    </source>
</evidence>
<reference evidence="3 4" key="1">
    <citation type="journal article" date="2013" name="PLoS Genet.">
        <title>Genomic mechanisms accounting for the adaptation to parasitism in nematode-trapping fungi.</title>
        <authorList>
            <person name="Meerupati T."/>
            <person name="Andersson K.M."/>
            <person name="Friman E."/>
            <person name="Kumar D."/>
            <person name="Tunlid A."/>
            <person name="Ahren D."/>
        </authorList>
    </citation>
    <scope>NUCLEOTIDE SEQUENCE [LARGE SCALE GENOMIC DNA]</scope>
    <source>
        <strain evidence="3 4">CBS 200.50</strain>
    </source>
</reference>
<feature type="compositionally biased region" description="Polar residues" evidence="1">
    <location>
        <begin position="168"/>
        <end position="191"/>
    </location>
</feature>